<proteinExistence type="predicted"/>
<evidence type="ECO:0000313" key="1">
    <source>
        <dbReference type="EMBL" id="KAJ9097498.1"/>
    </source>
</evidence>
<keyword evidence="2" id="KW-1185">Reference proteome</keyword>
<accession>A0ACC2VED9</accession>
<organism evidence="1 2">
    <name type="scientific">Naganishia cerealis</name>
    <dbReference type="NCBI Taxonomy" id="610337"/>
    <lineage>
        <taxon>Eukaryota</taxon>
        <taxon>Fungi</taxon>
        <taxon>Dikarya</taxon>
        <taxon>Basidiomycota</taxon>
        <taxon>Agaricomycotina</taxon>
        <taxon>Tremellomycetes</taxon>
        <taxon>Filobasidiales</taxon>
        <taxon>Filobasidiaceae</taxon>
        <taxon>Naganishia</taxon>
    </lineage>
</organism>
<name>A0ACC2VED9_9TREE</name>
<gene>
    <name evidence="1" type="ORF">QFC19_006770</name>
</gene>
<comment type="caution">
    <text evidence="1">The sequence shown here is derived from an EMBL/GenBank/DDBJ whole genome shotgun (WGS) entry which is preliminary data.</text>
</comment>
<evidence type="ECO:0000313" key="2">
    <source>
        <dbReference type="Proteomes" id="UP001241377"/>
    </source>
</evidence>
<dbReference type="Proteomes" id="UP001241377">
    <property type="component" value="Unassembled WGS sequence"/>
</dbReference>
<dbReference type="EMBL" id="JASBWR010000085">
    <property type="protein sequence ID" value="KAJ9097498.1"/>
    <property type="molecule type" value="Genomic_DNA"/>
</dbReference>
<protein>
    <submittedName>
        <fullName evidence="1">Uncharacterized protein</fullName>
    </submittedName>
</protein>
<reference evidence="1" key="1">
    <citation type="submission" date="2023-04" db="EMBL/GenBank/DDBJ databases">
        <title>Draft Genome sequencing of Naganishia species isolated from polar environments using Oxford Nanopore Technology.</title>
        <authorList>
            <person name="Leo P."/>
            <person name="Venkateswaran K."/>
        </authorList>
    </citation>
    <scope>NUCLEOTIDE SEQUENCE</scope>
    <source>
        <strain evidence="1">MNA-CCFEE 5261</strain>
    </source>
</reference>
<sequence>MREDRWHIHCFKCSKCETSLGCNSNFLVLGNGNLICSNCSYNCKQCGKKIDDLAILTGDQAYCSSCFKCRSCKLKIEDLRYARTSKGLFCMSCHEKLIAKKKKHDSKKKLMAQDGLQNSTPSELNTPEMKPRDRSNSRLDLLRSESSSLSRSNSRKNVRPPPPELPVEQIYNRSLALDVFTASNRSGSSISTKDKNLPPPPTEAKTPNSQPLPQDSFHLTKSAVSSYSQSTATQSSEKPWDRISPANSNTSSIEEVVDSDDELNQKTTSPLDRQLHTPPINGQSSNQLQPAAQISSLDSHSSMSQRIESPSFVSKRNFQGKDLLILSPNQYYDQAPSANSPLVSVSSEGSSKYSGDRTGLEPGTMDRQRGNASPFARANRQARVLETSPEHSKDDSTGIEEWPEQRNAANVTPVKRTKNIDSPSTVASPPPRLPLPNVPLTPNESNNKSSDKVPPRHINRSPFKDFNRSPQGLGLEGMEYYDPEKIGSKDSDSPEKKNGHKRQPLDHKVPKAKIIGNQTPVVTNLEDSYGDQVNEQEDLTRKYSLRSTKFSLKHKRSVSGGSGSGLSIKLNPFKGRDDRGHARHVSDGSINGNSAYTTPPLPRTSPMNHPSSFTYSPNNYNGHNRSTSDTPFVSNLESYNTGNEYHKNELELRGMKLEMYQMESQRSSLQTEISTLSEQKTKIASAVEAIKDKFSKETTNYEILMREIADLEKVKYGLAEENRRLRMENDQLDSSLRVPRNSDIGSTAETTLAASLGSTMPLTKLTSSSSYINETPNYTNYDDQNVETNKATKLKFWRRAKLGSSSSPSSAPVPIQVSSPQLVSQNRLANGSNGMKMSQSHSSTTINPAENGTHSHANSGSGSDFLSVEKPKKTSSNQGSFFTRSKSSNILDSFIGNNSASEKADGNAPLFSSTIQQRATFENELVPFIVTKCIQEVEVRGLDVEGIYRISGGNSAIVNIENCFSNLTGKNDDKYQKLLEALDVDINAVTSALKRYLRKLPEPIIPYNIYTDFIKVGQLKQTLSLDQQVHELKTKVINRLPPANKNTLEMLCHHLNLITQNQASNRMGTKNLSVVFAPTLARDRTGERELTDTGHRNDATELLLENYELVQAPLPASPAHFSPTERVAELASWEKHKIRTLSYATLGNRPPPFNSEDKISGGRVAEQVWSGLPISGDYDIRARNRCDSTYLATWSATAGGKFIGDNVGAQTVRGLESGEPESIDLEQWDNDGFVNTASMLWPNGEDTVLVRGDHGDIIGHYDLVPTFAYKEFKYRSDTGKEPCHAPARRYASYDILVSGSGFTSDRFEKVWNGVFDFCG</sequence>